<dbReference type="InterPro" id="IPR055414">
    <property type="entry name" value="LRR_R13L4/SHOC2-like"/>
</dbReference>
<dbReference type="PANTHER" id="PTHR15140:SF56">
    <property type="entry name" value="NB-ARC DOMAIN-CONTAINING PROTEIN"/>
    <property type="match status" value="1"/>
</dbReference>
<dbReference type="EMBL" id="MT489704">
    <property type="protein sequence ID" value="QLI62357.1"/>
    <property type="molecule type" value="mRNA"/>
</dbReference>
<evidence type="ECO:0000259" key="8">
    <source>
        <dbReference type="Pfam" id="PF23598"/>
    </source>
</evidence>
<evidence type="ECO:0000256" key="3">
    <source>
        <dbReference type="ARBA" id="ARBA00022737"/>
    </source>
</evidence>
<evidence type="ECO:0000256" key="2">
    <source>
        <dbReference type="ARBA" id="ARBA00022614"/>
    </source>
</evidence>
<dbReference type="PANTHER" id="PTHR15140">
    <property type="entry name" value="TUBULIN-SPECIFIC CHAPERONE E"/>
    <property type="match status" value="1"/>
</dbReference>
<dbReference type="GO" id="GO:0005524">
    <property type="term" value="F:ATP binding"/>
    <property type="evidence" value="ECO:0007669"/>
    <property type="project" value="UniProtKB-KW"/>
</dbReference>
<keyword evidence="2" id="KW-0433">Leucine-rich repeat</keyword>
<keyword evidence="5" id="KW-0611">Plant defense</keyword>
<keyword evidence="4" id="KW-0547">Nucleotide-binding</keyword>
<dbReference type="Pfam" id="PF23559">
    <property type="entry name" value="WHD_DRP"/>
    <property type="match status" value="1"/>
</dbReference>
<keyword evidence="6" id="KW-0067">ATP-binding</keyword>
<protein>
    <submittedName>
        <fullName evidence="9">Putative late blight resistance protein-like protein R1B-12</fullName>
    </submittedName>
</protein>
<dbReference type="InterPro" id="IPR058922">
    <property type="entry name" value="WHD_DRP"/>
</dbReference>
<dbReference type="FunFam" id="1.10.10.10:FF:000322">
    <property type="entry name" value="Probable disease resistance protein At1g63360"/>
    <property type="match status" value="1"/>
</dbReference>
<evidence type="ECO:0000256" key="6">
    <source>
        <dbReference type="ARBA" id="ARBA00022840"/>
    </source>
</evidence>
<keyword evidence="3" id="KW-0677">Repeat</keyword>
<comment type="similarity">
    <text evidence="1">Belongs to the disease resistance NB-LRR family.</text>
</comment>
<reference evidence="9" key="1">
    <citation type="journal article" date="2020" name="Plant Cell Rep.">
        <title>smi-miR396b targeted SmGRFs, SmHDT1, and SmMYB37/4 synergistically regulates cell growth and active ingredient accumulation in Salvia miltiorrhiza hairy roots.</title>
        <authorList>
            <person name="Zheng X."/>
            <person name="Li H."/>
            <person name="Chen M."/>
            <person name="Zhang J."/>
            <person name="Tan R."/>
            <person name="Zhao S."/>
            <person name="Wang Z."/>
        </authorList>
    </citation>
    <scope>NUCLEOTIDE SEQUENCE</scope>
</reference>
<evidence type="ECO:0000259" key="7">
    <source>
        <dbReference type="Pfam" id="PF23559"/>
    </source>
</evidence>
<accession>A0A7D5YKL5</accession>
<name>A0A7D5YKL5_SALMI</name>
<dbReference type="Pfam" id="PF23598">
    <property type="entry name" value="LRR_14"/>
    <property type="match status" value="1"/>
</dbReference>
<organism evidence="9">
    <name type="scientific">Salvia miltiorrhiza</name>
    <name type="common">Chinese sage</name>
    <dbReference type="NCBI Taxonomy" id="226208"/>
    <lineage>
        <taxon>Eukaryota</taxon>
        <taxon>Viridiplantae</taxon>
        <taxon>Streptophyta</taxon>
        <taxon>Embryophyta</taxon>
        <taxon>Tracheophyta</taxon>
        <taxon>Spermatophyta</taxon>
        <taxon>Magnoliopsida</taxon>
        <taxon>eudicotyledons</taxon>
        <taxon>Gunneridae</taxon>
        <taxon>Pentapetalae</taxon>
        <taxon>asterids</taxon>
        <taxon>lamiids</taxon>
        <taxon>Lamiales</taxon>
        <taxon>Lamiaceae</taxon>
        <taxon>Nepetoideae</taxon>
        <taxon>Mentheae</taxon>
        <taxon>Salviinae</taxon>
        <taxon>Salvia</taxon>
        <taxon>Salvia incertae sedis</taxon>
    </lineage>
</organism>
<sequence>MFPEDYEIPVSKLIRMWIGEGFIQHVREYSLEETAEKYLEDLINRNLVRIDKMKPNGKIKTCRIHDALRDFCRTRAGSESENFLEEIKFSDGVFEPQISEIKNYRRLAVHSNCLNFLCSKPFGPRVRSFVCIPNDEFILPQSQSSAIPAAFKLLRVLDAKPIVFTRIPSDMYQLVHLRFIVLSFNLAALPAKFSKLWNIQTLIVNTTSRTLDVKADIWKMKQLRHFKTNASATLLKPGRDSEHGAELQTLGTISAESCTAELLHRASSLIKLGIRGRLAALFEGKVGSFESLVKMRKLEKLDLINDVYPKPASEGQLVVLPQHYQFPSTLRSLTLCATYLRWSYMSTLGLLENLEALKLKDKAFMGRTWEGVGERFYRLEFLHIDHTDLGVWEASSHHFPRLKGLVLRNCEELLEIPIQLAEIPSFQKLELHICKSAAPSAREIKKLKKKKQAVFNLSIFPANDEVS</sequence>
<dbReference type="InterPro" id="IPR032675">
    <property type="entry name" value="LRR_dom_sf"/>
</dbReference>
<evidence type="ECO:0000313" key="9">
    <source>
        <dbReference type="EMBL" id="QLI62357.1"/>
    </source>
</evidence>
<feature type="domain" description="Disease resistance protein winged helix" evidence="7">
    <location>
        <begin position="1"/>
        <end position="71"/>
    </location>
</feature>
<evidence type="ECO:0000256" key="4">
    <source>
        <dbReference type="ARBA" id="ARBA00022741"/>
    </source>
</evidence>
<dbReference type="Gene3D" id="1.10.10.10">
    <property type="entry name" value="Winged helix-like DNA-binding domain superfamily/Winged helix DNA-binding domain"/>
    <property type="match status" value="1"/>
</dbReference>
<feature type="domain" description="Disease resistance R13L4/SHOC-2-like LRR" evidence="8">
    <location>
        <begin position="126"/>
        <end position="437"/>
    </location>
</feature>
<evidence type="ECO:0000256" key="5">
    <source>
        <dbReference type="ARBA" id="ARBA00022821"/>
    </source>
</evidence>
<dbReference type="GO" id="GO:0006952">
    <property type="term" value="P:defense response"/>
    <property type="evidence" value="ECO:0007669"/>
    <property type="project" value="UniProtKB-KW"/>
</dbReference>
<dbReference type="SUPFAM" id="SSF52058">
    <property type="entry name" value="L domain-like"/>
    <property type="match status" value="1"/>
</dbReference>
<evidence type="ECO:0000256" key="1">
    <source>
        <dbReference type="ARBA" id="ARBA00008894"/>
    </source>
</evidence>
<proteinExistence type="evidence at transcript level"/>
<dbReference type="InterPro" id="IPR036388">
    <property type="entry name" value="WH-like_DNA-bd_sf"/>
</dbReference>
<dbReference type="Gene3D" id="3.80.10.10">
    <property type="entry name" value="Ribonuclease Inhibitor"/>
    <property type="match status" value="1"/>
</dbReference>
<dbReference type="AlphaFoldDB" id="A0A7D5YKL5"/>